<dbReference type="InterPro" id="IPR057326">
    <property type="entry name" value="KR_dom"/>
</dbReference>
<comment type="caution">
    <text evidence="3">The sequence shown here is derived from an EMBL/GenBank/DDBJ whole genome shotgun (WGS) entry which is preliminary data.</text>
</comment>
<feature type="domain" description="Ketoreductase" evidence="2">
    <location>
        <begin position="7"/>
        <end position="186"/>
    </location>
</feature>
<evidence type="ECO:0000313" key="3">
    <source>
        <dbReference type="EMBL" id="NLR66880.1"/>
    </source>
</evidence>
<dbReference type="Gene3D" id="3.40.50.720">
    <property type="entry name" value="NAD(P)-binding Rossmann-like Domain"/>
    <property type="match status" value="1"/>
</dbReference>
<dbReference type="InterPro" id="IPR002347">
    <property type="entry name" value="SDR_fam"/>
</dbReference>
<protein>
    <submittedName>
        <fullName evidence="3">SDR family oxidoreductase</fullName>
    </submittedName>
</protein>
<dbReference type="PANTHER" id="PTHR43943">
    <property type="entry name" value="DEHYDROGENASE/REDUCTASE (SDR FAMILY) MEMBER 4"/>
    <property type="match status" value="1"/>
</dbReference>
<dbReference type="InterPro" id="IPR036291">
    <property type="entry name" value="NAD(P)-bd_dom_sf"/>
</dbReference>
<dbReference type="FunFam" id="3.40.50.720:FF:000084">
    <property type="entry name" value="Short-chain dehydrogenase reductase"/>
    <property type="match status" value="1"/>
</dbReference>
<accession>A0A847RM50</accession>
<proteinExistence type="inferred from homology"/>
<dbReference type="PRINTS" id="PR00081">
    <property type="entry name" value="GDHRDH"/>
</dbReference>
<keyword evidence="4" id="KW-1185">Reference proteome</keyword>
<comment type="similarity">
    <text evidence="1">Belongs to the short-chain dehydrogenases/reductases (SDR) family.</text>
</comment>
<dbReference type="PANTHER" id="PTHR43943:SF2">
    <property type="entry name" value="DEHYDROGENASE_REDUCTASE 4"/>
    <property type="match status" value="1"/>
</dbReference>
<dbReference type="SMART" id="SM00822">
    <property type="entry name" value="PKS_KR"/>
    <property type="match status" value="1"/>
</dbReference>
<evidence type="ECO:0000256" key="1">
    <source>
        <dbReference type="ARBA" id="ARBA00006484"/>
    </source>
</evidence>
<dbReference type="Pfam" id="PF13561">
    <property type="entry name" value="adh_short_C2"/>
    <property type="match status" value="1"/>
</dbReference>
<sequence>MDQLRNKTAIITGGNSGIGYATAAEFLAKGAKVLITGRNPGAVQRAVHALGFPAEGLTADQSKLEDSKKLAEYARSRYGKVDILFINAGIAKFAPFEGVTTEMFDEIIDINFKGAFFTAQQLLPLLNDGGSIVFLSAINAYAGMPGTTVLAASKAALNAVARTLARELAPRKITVNVVNAGPIDTPLIEKIGVSHEVAGAIRDKMTASIPLGRLGEATEVASLVSFLVSDEARFITGGEYTIDGGLMVHPGVQG</sequence>
<organism evidence="3 4">
    <name type="scientific">Chitinophaga varians</name>
    <dbReference type="NCBI Taxonomy" id="2202339"/>
    <lineage>
        <taxon>Bacteria</taxon>
        <taxon>Pseudomonadati</taxon>
        <taxon>Bacteroidota</taxon>
        <taxon>Chitinophagia</taxon>
        <taxon>Chitinophagales</taxon>
        <taxon>Chitinophagaceae</taxon>
        <taxon>Chitinophaga</taxon>
    </lineage>
</organism>
<evidence type="ECO:0000313" key="4">
    <source>
        <dbReference type="Proteomes" id="UP000570474"/>
    </source>
</evidence>
<evidence type="ECO:0000259" key="2">
    <source>
        <dbReference type="SMART" id="SM00822"/>
    </source>
</evidence>
<dbReference type="RefSeq" id="WP_168872778.1">
    <property type="nucleotide sequence ID" value="NZ_JABAIA010000002.1"/>
</dbReference>
<dbReference type="Proteomes" id="UP000570474">
    <property type="component" value="Unassembled WGS sequence"/>
</dbReference>
<gene>
    <name evidence="3" type="ORF">HGH92_21405</name>
</gene>
<dbReference type="CDD" id="cd05233">
    <property type="entry name" value="SDR_c"/>
    <property type="match status" value="1"/>
</dbReference>
<dbReference type="PRINTS" id="PR00080">
    <property type="entry name" value="SDRFAMILY"/>
</dbReference>
<dbReference type="EMBL" id="JABAIA010000002">
    <property type="protein sequence ID" value="NLR66880.1"/>
    <property type="molecule type" value="Genomic_DNA"/>
</dbReference>
<name>A0A847RM50_9BACT</name>
<dbReference type="SUPFAM" id="SSF51735">
    <property type="entry name" value="NAD(P)-binding Rossmann-fold domains"/>
    <property type="match status" value="1"/>
</dbReference>
<reference evidence="3 4" key="1">
    <citation type="submission" date="2020-04" db="EMBL/GenBank/DDBJ databases">
        <authorList>
            <person name="Yin C."/>
        </authorList>
    </citation>
    <scope>NUCLEOTIDE SEQUENCE [LARGE SCALE GENOMIC DNA]</scope>
    <source>
        <strain evidence="3 4">Ae27</strain>
    </source>
</reference>
<dbReference type="AlphaFoldDB" id="A0A847RM50"/>